<evidence type="ECO:0000256" key="11">
    <source>
        <dbReference type="RuleBase" id="RU003783"/>
    </source>
</evidence>
<dbReference type="GO" id="GO:0052381">
    <property type="term" value="F:tRNA dimethylallyltransferase activity"/>
    <property type="evidence" value="ECO:0007669"/>
    <property type="project" value="UniProtKB-UniRule"/>
</dbReference>
<evidence type="ECO:0000256" key="12">
    <source>
        <dbReference type="RuleBase" id="RU003784"/>
    </source>
</evidence>
<feature type="region of interest" description="Interaction with substrate tRNA" evidence="10">
    <location>
        <begin position="240"/>
        <end position="245"/>
    </location>
</feature>
<evidence type="ECO:0000256" key="1">
    <source>
        <dbReference type="ARBA" id="ARBA00001946"/>
    </source>
</evidence>
<dbReference type="EMBL" id="LNYG01000004">
    <property type="protein sequence ID" value="KTD13006.1"/>
    <property type="molecule type" value="Genomic_DNA"/>
</dbReference>
<dbReference type="NCBIfam" id="TIGR00174">
    <property type="entry name" value="miaA"/>
    <property type="match status" value="1"/>
</dbReference>
<dbReference type="RefSeq" id="WP_058448345.1">
    <property type="nucleotide sequence ID" value="NZ_CAAAJF010000014.1"/>
</dbReference>
<dbReference type="EMBL" id="LYOZ01000016">
    <property type="protein sequence ID" value="OCH98211.1"/>
    <property type="molecule type" value="Genomic_DNA"/>
</dbReference>
<gene>
    <name evidence="10" type="primary">miaA</name>
    <name evidence="15" type="ORF">A8135_11630</name>
    <name evidence="14" type="ORF">Ljam_0264</name>
</gene>
<evidence type="ECO:0000256" key="8">
    <source>
        <dbReference type="ARBA" id="ARBA00022842"/>
    </source>
</evidence>
<evidence type="ECO:0000256" key="6">
    <source>
        <dbReference type="ARBA" id="ARBA00022741"/>
    </source>
</evidence>
<evidence type="ECO:0000256" key="5">
    <source>
        <dbReference type="ARBA" id="ARBA00022694"/>
    </source>
</evidence>
<keyword evidence="6 10" id="KW-0547">Nucleotide-binding</keyword>
<accession>A0A0W0UYN8</accession>
<reference evidence="15 17" key="2">
    <citation type="submission" date="2016-05" db="EMBL/GenBank/DDBJ databases">
        <authorList>
            <person name="Prochazka B."/>
            <person name="Indra A."/>
            <person name="Hasenberger P."/>
            <person name="Blaschitz M."/>
            <person name="Wagner L."/>
            <person name="Wewalka G."/>
            <person name="Sorschag S."/>
            <person name="Schmid D."/>
            <person name="Ruppitsch W."/>
        </authorList>
    </citation>
    <scope>NUCLEOTIDE SEQUENCE [LARGE SCALE GENOMIC DNA]</scope>
    <source>
        <strain evidence="15 17">974010_12</strain>
    </source>
</reference>
<dbReference type="Gene3D" id="1.10.20.140">
    <property type="match status" value="1"/>
</dbReference>
<feature type="site" description="Interaction with substrate tRNA" evidence="10">
    <location>
        <position position="101"/>
    </location>
</feature>
<dbReference type="SUPFAM" id="SSF52540">
    <property type="entry name" value="P-loop containing nucleoside triphosphate hydrolases"/>
    <property type="match status" value="1"/>
</dbReference>
<comment type="cofactor">
    <cofactor evidence="1 10">
        <name>Mg(2+)</name>
        <dbReference type="ChEBI" id="CHEBI:18420"/>
    </cofactor>
</comment>
<dbReference type="AlphaFoldDB" id="A0A0W0UYN8"/>
<name>A0A0W0UYN8_9GAMM</name>
<evidence type="ECO:0000256" key="13">
    <source>
        <dbReference type="RuleBase" id="RU003785"/>
    </source>
</evidence>
<feature type="region of interest" description="Interaction with substrate tRNA" evidence="10">
    <location>
        <begin position="35"/>
        <end position="38"/>
    </location>
</feature>
<feature type="site" description="Interaction with substrate tRNA" evidence="10">
    <location>
        <position position="123"/>
    </location>
</feature>
<dbReference type="FunFam" id="1.10.20.140:FF:000001">
    <property type="entry name" value="tRNA dimethylallyltransferase"/>
    <property type="match status" value="1"/>
</dbReference>
<dbReference type="InterPro" id="IPR039657">
    <property type="entry name" value="Dimethylallyltransferase"/>
</dbReference>
<dbReference type="Proteomes" id="UP000054715">
    <property type="component" value="Unassembled WGS sequence"/>
</dbReference>
<reference evidence="14 16" key="1">
    <citation type="submission" date="2015-11" db="EMBL/GenBank/DDBJ databases">
        <title>Genomic analysis of 38 Legionella species identifies large and diverse effector repertoires.</title>
        <authorList>
            <person name="Burstein D."/>
            <person name="Amaro F."/>
            <person name="Zusman T."/>
            <person name="Lifshitz Z."/>
            <person name="Cohen O."/>
            <person name="Gilbert J.A."/>
            <person name="Pupko T."/>
            <person name="Shuman H.A."/>
            <person name="Segal G."/>
        </authorList>
    </citation>
    <scope>NUCLEOTIDE SEQUENCE [LARGE SCALE GENOMIC DNA]</scope>
    <source>
        <strain evidence="14 16">JA-26-G1-E2</strain>
    </source>
</reference>
<protein>
    <recommendedName>
        <fullName evidence="10">tRNA dimethylallyltransferase</fullName>
        <ecNumber evidence="10">2.5.1.75</ecNumber>
    </recommendedName>
    <alternativeName>
        <fullName evidence="10">Dimethylallyl diphosphate:tRNA dimethylallyltransferase</fullName>
        <shortName evidence="10">DMAPP:tRNA dimethylallyltransferase</shortName>
        <shortName evidence="10">DMATase</shortName>
    </alternativeName>
    <alternativeName>
        <fullName evidence="10">Isopentenyl-diphosphate:tRNA isopentenyltransferase</fullName>
        <shortName evidence="10">IPP transferase</shortName>
        <shortName evidence="10">IPPT</shortName>
        <shortName evidence="10">IPTase</shortName>
    </alternativeName>
</protein>
<comment type="similarity">
    <text evidence="3 10 13">Belongs to the IPP transferase family.</text>
</comment>
<dbReference type="InterPro" id="IPR018022">
    <property type="entry name" value="IPT"/>
</dbReference>
<dbReference type="InterPro" id="IPR027417">
    <property type="entry name" value="P-loop_NTPase"/>
</dbReference>
<evidence type="ECO:0000256" key="7">
    <source>
        <dbReference type="ARBA" id="ARBA00022840"/>
    </source>
</evidence>
<dbReference type="HAMAP" id="MF_00185">
    <property type="entry name" value="IPP_trans"/>
    <property type="match status" value="1"/>
</dbReference>
<dbReference type="Pfam" id="PF01715">
    <property type="entry name" value="IPPT"/>
    <property type="match status" value="1"/>
</dbReference>
<dbReference type="GO" id="GO:0006400">
    <property type="term" value="P:tRNA modification"/>
    <property type="evidence" value="ECO:0007669"/>
    <property type="project" value="TreeGrafter"/>
</dbReference>
<keyword evidence="17" id="KW-1185">Reference proteome</keyword>
<dbReference type="OrthoDB" id="9776390at2"/>
<evidence type="ECO:0000256" key="2">
    <source>
        <dbReference type="ARBA" id="ARBA00003213"/>
    </source>
</evidence>
<dbReference type="PATRIC" id="fig|455.5.peg.276"/>
<dbReference type="PANTHER" id="PTHR11088">
    <property type="entry name" value="TRNA DIMETHYLALLYLTRANSFERASE"/>
    <property type="match status" value="1"/>
</dbReference>
<evidence type="ECO:0000256" key="9">
    <source>
        <dbReference type="ARBA" id="ARBA00049563"/>
    </source>
</evidence>
<keyword evidence="8 10" id="KW-0460">Magnesium</keyword>
<evidence type="ECO:0000313" key="15">
    <source>
        <dbReference type="EMBL" id="OCH98211.1"/>
    </source>
</evidence>
<comment type="function">
    <text evidence="2 10 12">Catalyzes the transfer of a dimethylallyl group onto the adenine at position 37 in tRNAs that read codons beginning with uridine, leading to the formation of N6-(dimethylallyl)adenosine (i(6)A).</text>
</comment>
<evidence type="ECO:0000313" key="16">
    <source>
        <dbReference type="Proteomes" id="UP000054715"/>
    </source>
</evidence>
<comment type="catalytic activity">
    <reaction evidence="9 10 11">
        <text>adenosine(37) in tRNA + dimethylallyl diphosphate = N(6)-dimethylallyladenosine(37) in tRNA + diphosphate</text>
        <dbReference type="Rhea" id="RHEA:26482"/>
        <dbReference type="Rhea" id="RHEA-COMP:10162"/>
        <dbReference type="Rhea" id="RHEA-COMP:10375"/>
        <dbReference type="ChEBI" id="CHEBI:33019"/>
        <dbReference type="ChEBI" id="CHEBI:57623"/>
        <dbReference type="ChEBI" id="CHEBI:74411"/>
        <dbReference type="ChEBI" id="CHEBI:74415"/>
        <dbReference type="EC" id="2.5.1.75"/>
    </reaction>
</comment>
<dbReference type="Gene3D" id="3.40.50.300">
    <property type="entry name" value="P-loop containing nucleotide triphosphate hydrolases"/>
    <property type="match status" value="1"/>
</dbReference>
<organism evidence="14 16">
    <name type="scientific">Legionella jamestowniensis</name>
    <dbReference type="NCBI Taxonomy" id="455"/>
    <lineage>
        <taxon>Bacteria</taxon>
        <taxon>Pseudomonadati</taxon>
        <taxon>Pseudomonadota</taxon>
        <taxon>Gammaproteobacteria</taxon>
        <taxon>Legionellales</taxon>
        <taxon>Legionellaceae</taxon>
        <taxon>Legionella</taxon>
    </lineage>
</organism>
<keyword evidence="4 10" id="KW-0808">Transferase</keyword>
<feature type="binding site" evidence="10">
    <location>
        <begin position="10"/>
        <end position="17"/>
    </location>
    <ligand>
        <name>ATP</name>
        <dbReference type="ChEBI" id="CHEBI:30616"/>
    </ligand>
</feature>
<dbReference type="EC" id="2.5.1.75" evidence="10"/>
<dbReference type="PANTHER" id="PTHR11088:SF60">
    <property type="entry name" value="TRNA DIMETHYLALLYLTRANSFERASE"/>
    <property type="match status" value="1"/>
</dbReference>
<dbReference type="Proteomes" id="UP000093336">
    <property type="component" value="Unassembled WGS sequence"/>
</dbReference>
<comment type="subunit">
    <text evidence="10">Monomer.</text>
</comment>
<evidence type="ECO:0000313" key="14">
    <source>
        <dbReference type="EMBL" id="KTD13006.1"/>
    </source>
</evidence>
<keyword evidence="5 10" id="KW-0819">tRNA processing</keyword>
<evidence type="ECO:0000256" key="10">
    <source>
        <dbReference type="HAMAP-Rule" id="MF_00185"/>
    </source>
</evidence>
<proteinExistence type="inferred from homology"/>
<evidence type="ECO:0000313" key="17">
    <source>
        <dbReference type="Proteomes" id="UP000093336"/>
    </source>
</evidence>
<sequence length="318" mass="36732">MAKTIVCLMGPTASGKTALAFELVKAFPFEIISVDSAMIYREMNVGTAKPSMEELKHAPHHLIDILDPIENYSAAQFCEDAVELIEAIFQRGKYPLLVGGTMMYFNALQQGLSVLPQADETIRLDLLRQAEHHGWSYLHRQLEQVDPLSAERIHPNDTQRIQRALEVYQLTGKPLSFFWSEQKGAGKYHFVNLILFPEQRTWLHERIALRFEQMLNQDFVGEVAQLLQKWQLPPTSPSMRCVGYRQVINYLAGDYDYETLRHKGIVATRQLAKRQLTWLRSWPKGVFFNCQNPATTRREIMALVKEIMDNRIHNFKTV</sequence>
<keyword evidence="7 10" id="KW-0067">ATP-binding</keyword>
<feature type="region of interest" description="Interaction with substrate tRNA" evidence="10">
    <location>
        <begin position="159"/>
        <end position="163"/>
    </location>
</feature>
<dbReference type="GO" id="GO:0005524">
    <property type="term" value="F:ATP binding"/>
    <property type="evidence" value="ECO:0007669"/>
    <property type="project" value="UniProtKB-UniRule"/>
</dbReference>
<evidence type="ECO:0000256" key="3">
    <source>
        <dbReference type="ARBA" id="ARBA00005842"/>
    </source>
</evidence>
<feature type="binding site" evidence="10">
    <location>
        <begin position="12"/>
        <end position="17"/>
    </location>
    <ligand>
        <name>substrate</name>
    </ligand>
</feature>
<evidence type="ECO:0000256" key="4">
    <source>
        <dbReference type="ARBA" id="ARBA00022679"/>
    </source>
</evidence>
<comment type="caution">
    <text evidence="14">The sequence shown here is derived from an EMBL/GenBank/DDBJ whole genome shotgun (WGS) entry which is preliminary data.</text>
</comment>
<dbReference type="STRING" id="455.Ljam_0264"/>
<comment type="caution">
    <text evidence="10">Lacks conserved residue(s) required for the propagation of feature annotation.</text>
</comment>